<accession>A0A6B0XYC7</accession>
<dbReference type="PANTHER" id="PTHR13778:SF47">
    <property type="entry name" value="LIPOPOLYSACCHARIDE 1,3-GALACTOSYLTRANSFERASE"/>
    <property type="match status" value="1"/>
</dbReference>
<dbReference type="Pfam" id="PF01501">
    <property type="entry name" value="Glyco_transf_8"/>
    <property type="match status" value="1"/>
</dbReference>
<name>A0A6B0XYC7_9RHOB</name>
<keyword evidence="3" id="KW-0479">Metal-binding</keyword>
<organism evidence="4">
    <name type="scientific">Boseongicola sp. SB0664_bin_43</name>
    <dbReference type="NCBI Taxonomy" id="2604844"/>
    <lineage>
        <taxon>Bacteria</taxon>
        <taxon>Pseudomonadati</taxon>
        <taxon>Pseudomonadota</taxon>
        <taxon>Alphaproteobacteria</taxon>
        <taxon>Rhodobacterales</taxon>
        <taxon>Paracoccaceae</taxon>
        <taxon>Boseongicola</taxon>
    </lineage>
</organism>
<proteinExistence type="predicted"/>
<dbReference type="GO" id="GO:0046872">
    <property type="term" value="F:metal ion binding"/>
    <property type="evidence" value="ECO:0007669"/>
    <property type="project" value="UniProtKB-KW"/>
</dbReference>
<dbReference type="EMBL" id="VXRY01000039">
    <property type="protein sequence ID" value="MXY32662.1"/>
    <property type="molecule type" value="Genomic_DNA"/>
</dbReference>
<evidence type="ECO:0000256" key="2">
    <source>
        <dbReference type="ARBA" id="ARBA00022679"/>
    </source>
</evidence>
<sequence length="296" mass="34595">MEVDEVSSVPHIVYGVDAKYIPPLLVSVYSALEVTPGPVKLTIITTDPECQELEQVHELISKFPQKEAKVLHFDPDPLRDYDREREHDWTAASMVPLFVPWMVDGKCILLDADTIVLHDISELHEFDLNGFPIGAVQSSSTAMSVRKHTSFGLSSIIAPRRARKRNKEILEWSERVGFTTEELQNAYFAAGVLLLDTALIREMDPHMELSDLEASRIHWNSMPDMDRYNEFFKGKCRLLDLKWNVYRDFLPVNRMYCRPELWQKVCIARRHPGILHYQNMLKRQDWRRPWYSPRDR</sequence>
<dbReference type="PANTHER" id="PTHR13778">
    <property type="entry name" value="GLYCOSYLTRANSFERASE 8 DOMAIN-CONTAINING PROTEIN"/>
    <property type="match status" value="1"/>
</dbReference>
<reference evidence="4" key="1">
    <citation type="submission" date="2019-09" db="EMBL/GenBank/DDBJ databases">
        <title>Characterisation of the sponge microbiome using genome-centric metagenomics.</title>
        <authorList>
            <person name="Engelberts J.P."/>
            <person name="Robbins S.J."/>
            <person name="De Goeij J.M."/>
            <person name="Aranda M."/>
            <person name="Bell S.C."/>
            <person name="Webster N.S."/>
        </authorList>
    </citation>
    <scope>NUCLEOTIDE SEQUENCE</scope>
    <source>
        <strain evidence="4">SB0664_bin_43</strain>
    </source>
</reference>
<dbReference type="InterPro" id="IPR050748">
    <property type="entry name" value="Glycosyltrans_8_dom-fam"/>
</dbReference>
<evidence type="ECO:0000313" key="4">
    <source>
        <dbReference type="EMBL" id="MXY32662.1"/>
    </source>
</evidence>
<evidence type="ECO:0000256" key="1">
    <source>
        <dbReference type="ARBA" id="ARBA00022676"/>
    </source>
</evidence>
<comment type="caution">
    <text evidence="4">The sequence shown here is derived from an EMBL/GenBank/DDBJ whole genome shotgun (WGS) entry which is preliminary data.</text>
</comment>
<dbReference type="SUPFAM" id="SSF53448">
    <property type="entry name" value="Nucleotide-diphospho-sugar transferases"/>
    <property type="match status" value="1"/>
</dbReference>
<gene>
    <name evidence="4" type="ORF">F4Y60_00935</name>
</gene>
<evidence type="ECO:0008006" key="5">
    <source>
        <dbReference type="Google" id="ProtNLM"/>
    </source>
</evidence>
<dbReference type="InterPro" id="IPR002495">
    <property type="entry name" value="Glyco_trans_8"/>
</dbReference>
<keyword evidence="1" id="KW-0328">Glycosyltransferase</keyword>
<dbReference type="GO" id="GO:0016757">
    <property type="term" value="F:glycosyltransferase activity"/>
    <property type="evidence" value="ECO:0007669"/>
    <property type="project" value="UniProtKB-KW"/>
</dbReference>
<evidence type="ECO:0000256" key="3">
    <source>
        <dbReference type="ARBA" id="ARBA00022723"/>
    </source>
</evidence>
<keyword evidence="2" id="KW-0808">Transferase</keyword>
<feature type="non-terminal residue" evidence="4">
    <location>
        <position position="296"/>
    </location>
</feature>
<dbReference type="AlphaFoldDB" id="A0A6B0XYC7"/>
<dbReference type="Gene3D" id="3.90.550.10">
    <property type="entry name" value="Spore Coat Polysaccharide Biosynthesis Protein SpsA, Chain A"/>
    <property type="match status" value="1"/>
</dbReference>
<protein>
    <recommendedName>
        <fullName evidence="5">Glycosyltransferase family 8 protein</fullName>
    </recommendedName>
</protein>
<dbReference type="InterPro" id="IPR029044">
    <property type="entry name" value="Nucleotide-diphossugar_trans"/>
</dbReference>